<feature type="transmembrane region" description="Helical" evidence="1">
    <location>
        <begin position="56"/>
        <end position="74"/>
    </location>
</feature>
<dbReference type="OrthoDB" id="5361981at2"/>
<keyword evidence="3" id="KW-1185">Reference proteome</keyword>
<protein>
    <submittedName>
        <fullName evidence="2">Uncharacterized protein</fullName>
    </submittedName>
</protein>
<accession>A7GY04</accession>
<proteinExistence type="predicted"/>
<dbReference type="EMBL" id="CP000767">
    <property type="protein sequence ID" value="EAU00490.1"/>
    <property type="molecule type" value="Genomic_DNA"/>
</dbReference>
<dbReference type="KEGG" id="ccv:CCV52592_1379"/>
<keyword evidence="1" id="KW-1133">Transmembrane helix</keyword>
<organism evidence="2 3">
    <name type="scientific">Campylobacter curvus (strain 525.92)</name>
    <dbReference type="NCBI Taxonomy" id="360105"/>
    <lineage>
        <taxon>Bacteria</taxon>
        <taxon>Pseudomonadati</taxon>
        <taxon>Campylobacterota</taxon>
        <taxon>Epsilonproteobacteria</taxon>
        <taxon>Campylobacterales</taxon>
        <taxon>Campylobacteraceae</taxon>
        <taxon>Campylobacter</taxon>
    </lineage>
</organism>
<evidence type="ECO:0000313" key="3">
    <source>
        <dbReference type="Proteomes" id="UP000006380"/>
    </source>
</evidence>
<gene>
    <name evidence="2" type="ORF">CCV52592_1379</name>
</gene>
<evidence type="ECO:0000256" key="1">
    <source>
        <dbReference type="SAM" id="Phobius"/>
    </source>
</evidence>
<keyword evidence="1" id="KW-0812">Transmembrane</keyword>
<dbReference type="Proteomes" id="UP000006380">
    <property type="component" value="Chromosome"/>
</dbReference>
<name>A7GY04_CAMC5</name>
<keyword evidence="1" id="KW-0472">Membrane</keyword>
<reference evidence="2" key="1">
    <citation type="submission" date="2016-07" db="EMBL/GenBank/DDBJ databases">
        <title>Comparative genomics of the Campylobacter concisus group.</title>
        <authorList>
            <person name="Miller W.G."/>
            <person name="Yee E."/>
            <person name="Chapman M.H."/>
            <person name="Huynh S."/>
            <person name="Bono J.L."/>
            <person name="On S.L.W."/>
            <person name="StLeger J."/>
            <person name="Foster G."/>
            <person name="Parker C.T."/>
        </authorList>
    </citation>
    <scope>NUCLEOTIDE SEQUENCE</scope>
    <source>
        <strain evidence="2">525.92</strain>
    </source>
</reference>
<evidence type="ECO:0000313" key="2">
    <source>
        <dbReference type="EMBL" id="EAU00490.1"/>
    </source>
</evidence>
<dbReference type="HOGENOM" id="CLU_171649_0_0_7"/>
<dbReference type="AlphaFoldDB" id="A7GY04"/>
<sequence>MQQTKAFALSDTRLPFDHFLSGALIAGMSAAAISFNEHANDPSKDKLQTAKKILKFSVCGGFVTAIAISASNSIARGRYLGAATKISLGVGGLLIAEKIINLENK</sequence>
<dbReference type="RefSeq" id="WP_009651529.1">
    <property type="nucleotide sequence ID" value="NC_009715.2"/>
</dbReference>
<dbReference type="GeneID" id="61002091"/>
<dbReference type="STRING" id="360105.CCV52592_1379"/>